<name>A0A654IGS7_9MOLU</name>
<evidence type="ECO:0000256" key="1">
    <source>
        <dbReference type="SAM" id="Phobius"/>
    </source>
</evidence>
<proteinExistence type="predicted"/>
<dbReference type="EMBL" id="LR739235">
    <property type="protein sequence ID" value="VZR97368.1"/>
    <property type="molecule type" value="Genomic_DNA"/>
</dbReference>
<keyword evidence="1" id="KW-1133">Transmembrane helix</keyword>
<accession>A0A654IGS7</accession>
<gene>
    <name evidence="2" type="ORF">MF5295_00278</name>
    <name evidence="3" type="ORF">MF5582_00318</name>
</gene>
<dbReference type="EMBL" id="LR739237">
    <property type="protein sequence ID" value="VZR99895.1"/>
    <property type="molecule type" value="Genomic_DNA"/>
</dbReference>
<organism evidence="2">
    <name type="scientific">Mycoplasma feriruminatoris</name>
    <dbReference type="NCBI Taxonomy" id="1179777"/>
    <lineage>
        <taxon>Bacteria</taxon>
        <taxon>Bacillati</taxon>
        <taxon>Mycoplasmatota</taxon>
        <taxon>Mollicutes</taxon>
        <taxon>Mycoplasmataceae</taxon>
        <taxon>Mycoplasma</taxon>
    </lineage>
</organism>
<protein>
    <submittedName>
        <fullName evidence="2">Uncharacterized protein</fullName>
    </submittedName>
</protein>
<feature type="transmembrane region" description="Helical" evidence="1">
    <location>
        <begin position="1265"/>
        <end position="1288"/>
    </location>
</feature>
<evidence type="ECO:0000313" key="3">
    <source>
        <dbReference type="EMBL" id="VZR99895.1"/>
    </source>
</evidence>
<keyword evidence="1" id="KW-0472">Membrane</keyword>
<sequence length="1297" mass="153265">MNKLLLALSLASLSFFPTNLILKSENSFLTSKKNNSSRFFDFPNKYFELNTPNSRNKEIEATIRINDGTKMWLPDLSNKFKMQESNLNDIDFHYIKKWERFKTKFYKGVEKRTRASSYSYLRNIINSNTENNHNSTMKKIDEVFRNINKNDIFDIEFSLMAGNAQVKDEHYYEDECFGYGLNKYCMKSDRWRWKVENYDRTLTSIHIKAKYKHTYFTMDKRSWYFLSWYKWKNDILENKPFITIDSDTGGNLRTELTSIQASTGFKTNRYFLEEKINEFNSKNRNDLTLQYEITSSNTISLYLKGDNFREKFAENIQIYFKTTEKFETQELESRLNIVLGKWVDFNTHTTRLVDDILVKDETVQITNTGRTRNAGRWIAHAPLKVIFNALKDETEVLKINGQRVDVLNQRFETDLKDNRKNSSDNEREFNYGYKTKENEKKDEKNSHLKNEYNIEITKYKPNTGNKEVEYTWTKTLVVESRTSEMNFKWYAWDPKTYAHQRELIEEFLKDEKGEIKRDEKGKPIKNPRYDPKIDPNTGTKKELIWFDFNTHTPWTINYISGNEKKYYDITSLPPRTKALFAPHNDENDLDCGVIMEAVVIGKGALRQISKNIKNYRVHKLDRTGQFTKIDNTWINILDNTTTDSSYFSTEGIWLFTSNTDKSLTNFKIVYITKEENPNGYFTDYVTESYNTIKPLWQTKQGKKFYSYLTSKELKQEQILSLKYEEAMEYYKQYINDLYFKTDWENYVQINPKFKEIKKDEFTVDEFKNKYIDKPWDFQNTYLDEFNHKKLIEVEKIEFDTNKTGIYVYLKLNTNEIKYHLLTNKYFIPVKFKDIQTQSKSNINLILNSNYIYSVAKKNTKEDFASKLDLTKLFNNNKDELDKIWISTNFTYLTNTLKVNVNLKDEYKNSYLIQPTNTFALQIDKFKKPSTDDKFNDIFSNINIENINLSGIKEAKQAKEFIINKIEQALPFLKLDIDYKIRNLDIVVEKLKFPQINVTKENPIRNQILILEAIAPKFGLKHILVTNTIHRELNKDFDLSSKKLIDFSVNENRLSQLRKKIIKNINSQFINDGLAVNLDLQITNLNGGVTYLSQGKGSEFIFKITGLNNYRIKNSTTVKVKNNASFVVDDEISSYKPGDEKKPDKAILYDLSYINLSLRFSDHIMSLLRDKIINSIINELEKNYFIKYKQHYLIDLDELNTLVKKITKKNNQVNTDQLILKPVNRVSQNQAIVRIENLNKYFEPINDLNKPVKIEPVNQTTKHKKLLLIFIPLSLFSLTSAGLLGWFIYVRKIKSKIV</sequence>
<dbReference type="NCBIfam" id="NF045892">
    <property type="entry name" value="ICE_Mbov_0399"/>
    <property type="match status" value="1"/>
</dbReference>
<evidence type="ECO:0000313" key="2">
    <source>
        <dbReference type="EMBL" id="VZR97368.1"/>
    </source>
</evidence>
<keyword evidence="1" id="KW-0812">Transmembrane</keyword>
<reference evidence="2" key="1">
    <citation type="submission" date="2019-11" db="EMBL/GenBank/DDBJ databases">
        <authorList>
            <person name="Falquet L."/>
            <person name="Falquet L."/>
        </authorList>
    </citation>
    <scope>NUCLEOTIDE SEQUENCE</scope>
    <source>
        <strain evidence="3">14/OD_0492</strain>
        <strain evidence="2">8756-13</strain>
    </source>
</reference>